<dbReference type="SUPFAM" id="SSF111337">
    <property type="entry name" value="QueA-like"/>
    <property type="match status" value="1"/>
</dbReference>
<keyword evidence="15" id="KW-1185">Reference proteome</keyword>
<name>A0A7U6GEJ1_CALEA</name>
<dbReference type="Proteomes" id="UP000004793">
    <property type="component" value="Chromosome"/>
</dbReference>
<gene>
    <name evidence="13 14" type="primary">queA</name>
    <name evidence="14" type="ordered locus">CSE_07360</name>
</gene>
<evidence type="ECO:0000256" key="12">
    <source>
        <dbReference type="ARBA" id="ARBA00076160"/>
    </source>
</evidence>
<organism evidence="14 15">
    <name type="scientific">Caldisericum exile (strain DSM 21853 / NBRC 104410 / AZM16c01)</name>
    <dbReference type="NCBI Taxonomy" id="511051"/>
    <lineage>
        <taxon>Bacteria</taxon>
        <taxon>Pseudomonadati</taxon>
        <taxon>Caldisericota/Cryosericota group</taxon>
        <taxon>Caldisericota</taxon>
        <taxon>Caldisericia</taxon>
        <taxon>Caldisericales</taxon>
        <taxon>Caldisericaceae</taxon>
        <taxon>Caldisericum</taxon>
    </lineage>
</organism>
<evidence type="ECO:0000256" key="2">
    <source>
        <dbReference type="ARBA" id="ARBA00004691"/>
    </source>
</evidence>
<dbReference type="NCBIfam" id="NF001140">
    <property type="entry name" value="PRK00147.1"/>
    <property type="match status" value="1"/>
</dbReference>
<reference evidence="14 15" key="1">
    <citation type="submission" date="2011-01" db="EMBL/GenBank/DDBJ databases">
        <title>Whole genome sequence of Caldisericum exile AZM16c01.</title>
        <authorList>
            <person name="Narita-Yamada S."/>
            <person name="Kawakoshi A."/>
            <person name="Nakamura S."/>
            <person name="Sasagawa M."/>
            <person name="Fukada J."/>
            <person name="Sekine M."/>
            <person name="Kato Y."/>
            <person name="Fukai R."/>
            <person name="Sasaki K."/>
            <person name="Hanamaki A."/>
            <person name="Narita H."/>
            <person name="Konno Y."/>
            <person name="Mori K."/>
            <person name="Yamazaki S."/>
            <person name="Suzuki K."/>
            <person name="Fujita N."/>
        </authorList>
    </citation>
    <scope>NUCLEOTIDE SEQUENCE [LARGE SCALE GENOMIC DNA]</scope>
    <source>
        <strain evidence="15">DSM 21853 / NBRC 104410 / AZM16c01</strain>
    </source>
</reference>
<dbReference type="HAMAP" id="MF_00113">
    <property type="entry name" value="QueA"/>
    <property type="match status" value="1"/>
</dbReference>
<sequence length="341" mass="38823">MANLDFLDYNLDKELIAQHPIYPRDHARLMVVHRDTGEIEHRKFYNIVEYLKKGDCLVLNNSKVLKARFLGTNIRTGGKREIFLLKYLSYKKWLALTSPNDRVHVGDEILVSKDPEVKVRVLLKGEFGENTVEFESALEMEEVLKYGEVPLPPYIKAKVNLEEYQTVYANLLGSVASPTAGLHFTKELLKQIEEMGVCVKYITLHVGLGTFKPIKEDDLNKHKMHEEEFFISKDTAKTVNEVKANGGRIIAVGTTVVRALETASTRNHILKPYSGSTRLFIKPGYPFKMVDALITNFHFPKTTLLALVCAFASTELTLKAYNIAVKERYRFYSFGDAMLIL</sequence>
<dbReference type="InterPro" id="IPR036100">
    <property type="entry name" value="QueA_sf"/>
</dbReference>
<dbReference type="KEGG" id="cex:CSE_07360"/>
<dbReference type="EMBL" id="AP012051">
    <property type="protein sequence ID" value="BAL80862.1"/>
    <property type="molecule type" value="Genomic_DNA"/>
</dbReference>
<dbReference type="AlphaFoldDB" id="A0A7U6GEJ1"/>
<accession>A0A7U6GEJ1</accession>
<dbReference type="RefSeq" id="WP_014453265.1">
    <property type="nucleotide sequence ID" value="NC_017096.1"/>
</dbReference>
<dbReference type="GO" id="GO:0005737">
    <property type="term" value="C:cytoplasm"/>
    <property type="evidence" value="ECO:0007669"/>
    <property type="project" value="UniProtKB-SubCell"/>
</dbReference>
<comment type="subunit">
    <text evidence="3 13">Monomer.</text>
</comment>
<dbReference type="Gene3D" id="2.40.10.240">
    <property type="entry name" value="QueA-like"/>
    <property type="match status" value="1"/>
</dbReference>
<evidence type="ECO:0000256" key="1">
    <source>
        <dbReference type="ARBA" id="ARBA00004496"/>
    </source>
</evidence>
<comment type="subcellular location">
    <subcellularLocation>
        <location evidence="1 13">Cytoplasm</location>
    </subcellularLocation>
</comment>
<dbReference type="InterPro" id="IPR042118">
    <property type="entry name" value="QueA_dom1"/>
</dbReference>
<dbReference type="Gene3D" id="3.40.1780.10">
    <property type="entry name" value="QueA-like"/>
    <property type="match status" value="1"/>
</dbReference>
<evidence type="ECO:0000256" key="8">
    <source>
        <dbReference type="ARBA" id="ARBA00052751"/>
    </source>
</evidence>
<evidence type="ECO:0000256" key="13">
    <source>
        <dbReference type="HAMAP-Rule" id="MF_00113"/>
    </source>
</evidence>
<evidence type="ECO:0000256" key="10">
    <source>
        <dbReference type="ARBA" id="ARBA00066503"/>
    </source>
</evidence>
<evidence type="ECO:0000256" key="7">
    <source>
        <dbReference type="ARBA" id="ARBA00022785"/>
    </source>
</evidence>
<dbReference type="GO" id="GO:0051075">
    <property type="term" value="F:S-adenosylmethionine:tRNA ribosyltransferase-isomerase activity"/>
    <property type="evidence" value="ECO:0007669"/>
    <property type="project" value="UniProtKB-EC"/>
</dbReference>
<evidence type="ECO:0000256" key="5">
    <source>
        <dbReference type="ARBA" id="ARBA00022679"/>
    </source>
</evidence>
<dbReference type="FunFam" id="3.40.1780.10:FF:000001">
    <property type="entry name" value="S-adenosylmethionine:tRNA ribosyltransferase-isomerase"/>
    <property type="match status" value="1"/>
</dbReference>
<evidence type="ECO:0000256" key="11">
    <source>
        <dbReference type="ARBA" id="ARBA00069325"/>
    </source>
</evidence>
<evidence type="ECO:0000256" key="6">
    <source>
        <dbReference type="ARBA" id="ARBA00022691"/>
    </source>
</evidence>
<keyword evidence="6 13" id="KW-0949">S-adenosyl-L-methionine</keyword>
<dbReference type="GO" id="GO:0008616">
    <property type="term" value="P:tRNA queuosine(34) biosynthetic process"/>
    <property type="evidence" value="ECO:0007669"/>
    <property type="project" value="UniProtKB-UniRule"/>
</dbReference>
<dbReference type="PANTHER" id="PTHR30307">
    <property type="entry name" value="S-ADENOSYLMETHIONINE:TRNA RIBOSYLTRANSFERASE-ISOMERASE"/>
    <property type="match status" value="1"/>
</dbReference>
<keyword evidence="4 13" id="KW-0963">Cytoplasm</keyword>
<comment type="pathway">
    <text evidence="2 13">tRNA modification; tRNA-queuosine biosynthesis.</text>
</comment>
<keyword evidence="5 13" id="KW-0808">Transferase</keyword>
<keyword evidence="7 13" id="KW-0671">Queuosine biosynthesis</keyword>
<evidence type="ECO:0000313" key="14">
    <source>
        <dbReference type="EMBL" id="BAL80862.1"/>
    </source>
</evidence>
<comment type="similarity">
    <text evidence="9 13">Belongs to the QueA family.</text>
</comment>
<dbReference type="NCBIfam" id="TIGR00113">
    <property type="entry name" value="queA"/>
    <property type="match status" value="1"/>
</dbReference>
<dbReference type="InterPro" id="IPR003699">
    <property type="entry name" value="QueA"/>
</dbReference>
<proteinExistence type="inferred from homology"/>
<evidence type="ECO:0000313" key="15">
    <source>
        <dbReference type="Proteomes" id="UP000004793"/>
    </source>
</evidence>
<comment type="catalytic activity">
    <reaction evidence="8 13">
        <text>7-aminomethyl-7-carbaguanosine(34) in tRNA + S-adenosyl-L-methionine = epoxyqueuosine(34) in tRNA + adenine + L-methionine + 2 H(+)</text>
        <dbReference type="Rhea" id="RHEA:32155"/>
        <dbReference type="Rhea" id="RHEA-COMP:10342"/>
        <dbReference type="Rhea" id="RHEA-COMP:18582"/>
        <dbReference type="ChEBI" id="CHEBI:15378"/>
        <dbReference type="ChEBI" id="CHEBI:16708"/>
        <dbReference type="ChEBI" id="CHEBI:57844"/>
        <dbReference type="ChEBI" id="CHEBI:59789"/>
        <dbReference type="ChEBI" id="CHEBI:82833"/>
        <dbReference type="ChEBI" id="CHEBI:194443"/>
        <dbReference type="EC" id="2.4.99.17"/>
    </reaction>
</comment>
<protein>
    <recommendedName>
        <fullName evidence="11 13">S-adenosylmethionine:tRNA ribosyltransferase-isomerase</fullName>
        <ecNumber evidence="10 13">2.4.99.17</ecNumber>
    </recommendedName>
    <alternativeName>
        <fullName evidence="12 13">Queuosine biosynthesis protein QueA</fullName>
    </alternativeName>
</protein>
<dbReference type="Pfam" id="PF02547">
    <property type="entry name" value="Queuosine_synth"/>
    <property type="match status" value="1"/>
</dbReference>
<dbReference type="OrthoDB" id="9805933at2"/>
<evidence type="ECO:0000256" key="3">
    <source>
        <dbReference type="ARBA" id="ARBA00011245"/>
    </source>
</evidence>
<evidence type="ECO:0000256" key="4">
    <source>
        <dbReference type="ARBA" id="ARBA00022490"/>
    </source>
</evidence>
<dbReference type="EC" id="2.4.99.17" evidence="10 13"/>
<dbReference type="PANTHER" id="PTHR30307:SF0">
    <property type="entry name" value="S-ADENOSYLMETHIONINE:TRNA RIBOSYLTRANSFERASE-ISOMERASE"/>
    <property type="match status" value="1"/>
</dbReference>
<dbReference type="UniPathway" id="UPA00392"/>
<comment type="function">
    <text evidence="13">Transfers and isomerizes the ribose moiety from AdoMet to the 7-aminomethyl group of 7-deazaguanine (preQ1-tRNA) to give epoxyqueuosine (oQ-tRNA).</text>
</comment>
<dbReference type="InterPro" id="IPR042119">
    <property type="entry name" value="QueA_dom2"/>
</dbReference>
<evidence type="ECO:0000256" key="9">
    <source>
        <dbReference type="ARBA" id="ARBA00061210"/>
    </source>
</evidence>